<keyword evidence="2" id="KW-1185">Reference proteome</keyword>
<sequence length="59" mass="6844">MLLHNCRRSSALWNPRRPIFLRKEIEAPRRSSSYFLNFIILSLLNPVEAATSSFVKKPA</sequence>
<organism evidence="1 2">
    <name type="scientific">Aspergillus fumigatus (strain ATCC MYA-4609 / CBS 101355 / FGSC A1100 / Af293)</name>
    <name type="common">Neosartorya fumigata</name>
    <dbReference type="NCBI Taxonomy" id="330879"/>
    <lineage>
        <taxon>Eukaryota</taxon>
        <taxon>Fungi</taxon>
        <taxon>Dikarya</taxon>
        <taxon>Ascomycota</taxon>
        <taxon>Pezizomycotina</taxon>
        <taxon>Eurotiomycetes</taxon>
        <taxon>Eurotiomycetidae</taxon>
        <taxon>Eurotiales</taxon>
        <taxon>Aspergillaceae</taxon>
        <taxon>Aspergillus</taxon>
        <taxon>Aspergillus subgen. Fumigati</taxon>
    </lineage>
</organism>
<proteinExistence type="predicted"/>
<dbReference type="GeneID" id="3504585"/>
<dbReference type="RefSeq" id="XP_747041.1">
    <property type="nucleotide sequence ID" value="XM_741948.1"/>
</dbReference>
<gene>
    <name evidence="1" type="ORF">AFUA_8G01650</name>
</gene>
<evidence type="ECO:0000313" key="1">
    <source>
        <dbReference type="EMBL" id="EAL85003.1"/>
    </source>
</evidence>
<accession>Q4WBA9</accession>
<name>Q4WBA9_ASPFU</name>
<dbReference type="VEuPathDB" id="FungiDB:Afu8g01650"/>
<dbReference type="InParanoid" id="Q4WBA9"/>
<comment type="caution">
    <text evidence="1">The sequence shown here is derived from an EMBL/GenBank/DDBJ whole genome shotgun (WGS) entry which is preliminary data.</text>
</comment>
<dbReference type="AlphaFoldDB" id="Q4WBA9"/>
<dbReference type="KEGG" id="afm:AFUA_8G01650"/>
<protein>
    <submittedName>
        <fullName evidence="1">Uncharacterized protein</fullName>
    </submittedName>
</protein>
<reference evidence="1 2" key="1">
    <citation type="journal article" date="2005" name="Nature">
        <title>Genomic sequence of the pathogenic and allergenic filamentous fungus Aspergillus fumigatus.</title>
        <authorList>
            <person name="Nierman W.C."/>
            <person name="Pain A."/>
            <person name="Anderson M.J."/>
            <person name="Wortman J.R."/>
            <person name="Kim H.S."/>
            <person name="Arroyo J."/>
            <person name="Berriman M."/>
            <person name="Abe K."/>
            <person name="Archer D.B."/>
            <person name="Bermejo C."/>
            <person name="Bennett J."/>
            <person name="Bowyer P."/>
            <person name="Chen D."/>
            <person name="Collins M."/>
            <person name="Coulsen R."/>
            <person name="Davies R."/>
            <person name="Dyer P.S."/>
            <person name="Farman M."/>
            <person name="Fedorova N."/>
            <person name="Fedorova N."/>
            <person name="Feldblyum T.V."/>
            <person name="Fischer R."/>
            <person name="Fosker N."/>
            <person name="Fraser A."/>
            <person name="Garcia J.L."/>
            <person name="Garcia M.J."/>
            <person name="Goble A."/>
            <person name="Goldman G.H."/>
            <person name="Gomi K."/>
            <person name="Griffith-Jones S."/>
            <person name="Gwilliam R."/>
            <person name="Haas B."/>
            <person name="Haas H."/>
            <person name="Harris D."/>
            <person name="Horiuchi H."/>
            <person name="Huang J."/>
            <person name="Humphray S."/>
            <person name="Jimenez J."/>
            <person name="Keller N."/>
            <person name="Khouri H."/>
            <person name="Kitamoto K."/>
            <person name="Kobayashi T."/>
            <person name="Konzack S."/>
            <person name="Kulkarni R."/>
            <person name="Kumagai T."/>
            <person name="Lafon A."/>
            <person name="Latge J.P."/>
            <person name="Li W."/>
            <person name="Lord A."/>
            <person name="Lu C."/>
            <person name="Majoros W.H."/>
            <person name="May G.S."/>
            <person name="Miller B.L."/>
            <person name="Mohamoud Y."/>
            <person name="Molina M."/>
            <person name="Monod M."/>
            <person name="Mouyna I."/>
            <person name="Mulligan S."/>
            <person name="Murphy L."/>
            <person name="O'Neil S."/>
            <person name="Paulsen I."/>
            <person name="Penalva M.A."/>
            <person name="Pertea M."/>
            <person name="Price C."/>
            <person name="Pritchard B.L."/>
            <person name="Quail M.A."/>
            <person name="Rabbinowitsch E."/>
            <person name="Rawlins N."/>
            <person name="Rajandream M.A."/>
            <person name="Reichard U."/>
            <person name="Renauld H."/>
            <person name="Robson G.D."/>
            <person name="Rodriguez de Cordoba S."/>
            <person name="Rodriguez-Pena J.M."/>
            <person name="Ronning C.M."/>
            <person name="Rutter S."/>
            <person name="Salzberg S.L."/>
            <person name="Sanchez M."/>
            <person name="Sanchez-Ferrero J.C."/>
            <person name="Saunders D."/>
            <person name="Seeger K."/>
            <person name="Squares R."/>
            <person name="Squares S."/>
            <person name="Takeuchi M."/>
            <person name="Tekaia F."/>
            <person name="Turner G."/>
            <person name="Vazquez de Aldana C.R."/>
            <person name="Weidman J."/>
            <person name="White O."/>
            <person name="Woodward J."/>
            <person name="Yu J.H."/>
            <person name="Fraser C."/>
            <person name="Galagan J.E."/>
            <person name="Asai K."/>
            <person name="Machida M."/>
            <person name="Hall N."/>
            <person name="Barrell B."/>
            <person name="Denning D.W."/>
        </authorList>
    </citation>
    <scope>NUCLEOTIDE SEQUENCE [LARGE SCALE GENOMIC DNA]</scope>
    <source>
        <strain evidence="1 2">Af293</strain>
    </source>
</reference>
<dbReference type="HOGENOM" id="CLU_2960325_0_0_1"/>
<dbReference type="EMBL" id="AAHF01000014">
    <property type="protein sequence ID" value="EAL85003.1"/>
    <property type="molecule type" value="Genomic_DNA"/>
</dbReference>
<evidence type="ECO:0000313" key="2">
    <source>
        <dbReference type="Proteomes" id="UP000002530"/>
    </source>
</evidence>
<dbReference type="Proteomes" id="UP000002530">
    <property type="component" value="Unassembled WGS sequence"/>
</dbReference>